<evidence type="ECO:0000313" key="2">
    <source>
        <dbReference type="Proteomes" id="UP000037755"/>
    </source>
</evidence>
<gene>
    <name evidence="1" type="ORF">AM493_01085</name>
</gene>
<comment type="caution">
    <text evidence="1">The sequence shown here is derived from an EMBL/GenBank/DDBJ whole genome shotgun (WGS) entry which is preliminary data.</text>
</comment>
<reference evidence="1 2" key="1">
    <citation type="submission" date="2015-08" db="EMBL/GenBank/DDBJ databases">
        <title>Whole genome sequence of Flavobacterium akiainvivens IK-1T, from decaying Wikstroemia oahuensis, an endemic Hawaiian shrub.</title>
        <authorList>
            <person name="Wan X."/>
            <person name="Hou S."/>
            <person name="Saito J."/>
            <person name="Donachie S."/>
        </authorList>
    </citation>
    <scope>NUCLEOTIDE SEQUENCE [LARGE SCALE GENOMIC DNA]</scope>
    <source>
        <strain evidence="1 2">IK-1</strain>
    </source>
</reference>
<dbReference type="EMBL" id="LIYD01000005">
    <property type="protein sequence ID" value="KOS04792.1"/>
    <property type="molecule type" value="Genomic_DNA"/>
</dbReference>
<dbReference type="PATRIC" id="fig|1202724.3.peg.216"/>
<accession>A0A0M9VGS4</accession>
<proteinExistence type="predicted"/>
<evidence type="ECO:0000313" key="1">
    <source>
        <dbReference type="EMBL" id="KOS04792.1"/>
    </source>
</evidence>
<organism evidence="1 2">
    <name type="scientific">Flavobacterium akiainvivens</name>
    <dbReference type="NCBI Taxonomy" id="1202724"/>
    <lineage>
        <taxon>Bacteria</taxon>
        <taxon>Pseudomonadati</taxon>
        <taxon>Bacteroidota</taxon>
        <taxon>Flavobacteriia</taxon>
        <taxon>Flavobacteriales</taxon>
        <taxon>Flavobacteriaceae</taxon>
        <taxon>Flavobacterium</taxon>
    </lineage>
</organism>
<dbReference type="Proteomes" id="UP000037755">
    <property type="component" value="Unassembled WGS sequence"/>
</dbReference>
<sequence length="60" mass="6913">MNQWFIDILPGEIRWGNSNEDSELPSPSVQFFDNEDDFALALREYPDEFVKYQATGGQAL</sequence>
<protein>
    <submittedName>
        <fullName evidence="1">Uncharacterized protein</fullName>
    </submittedName>
</protein>
<dbReference type="RefSeq" id="WP_054405833.1">
    <property type="nucleotide sequence ID" value="NZ_FOYA01000013.1"/>
</dbReference>
<dbReference type="AlphaFoldDB" id="A0A0M9VGS4"/>
<name>A0A0M9VGS4_9FLAO</name>
<keyword evidence="2" id="KW-1185">Reference proteome</keyword>